<gene>
    <name evidence="1" type="ORF">BHF72_1794</name>
</gene>
<accession>A0A1E5UFP9</accession>
<evidence type="ECO:0000313" key="1">
    <source>
        <dbReference type="EMBL" id="OEL11658.1"/>
    </source>
</evidence>
<protein>
    <submittedName>
        <fullName evidence="1">Uncharacterized protein</fullName>
    </submittedName>
</protein>
<sequence length="46" mass="5473">MVSVFVLSFYFFCYFVKNSSKKVQAEIHYPFLINSFDFPLTLLWVG</sequence>
<dbReference type="AlphaFoldDB" id="A0A1E5UFP9"/>
<name>A0A1E5UFP9_9FLAO</name>
<dbReference type="Proteomes" id="UP000095601">
    <property type="component" value="Unassembled WGS sequence"/>
</dbReference>
<keyword evidence="2" id="KW-1185">Reference proteome</keyword>
<organism evidence="1 2">
    <name type="scientific">Cloacibacterium normanense</name>
    <dbReference type="NCBI Taxonomy" id="237258"/>
    <lineage>
        <taxon>Bacteria</taxon>
        <taxon>Pseudomonadati</taxon>
        <taxon>Bacteroidota</taxon>
        <taxon>Flavobacteriia</taxon>
        <taxon>Flavobacteriales</taxon>
        <taxon>Weeksellaceae</taxon>
    </lineage>
</organism>
<proteinExistence type="predicted"/>
<dbReference type="EMBL" id="MKGI01000028">
    <property type="protein sequence ID" value="OEL11658.1"/>
    <property type="molecule type" value="Genomic_DNA"/>
</dbReference>
<comment type="caution">
    <text evidence="1">The sequence shown here is derived from an EMBL/GenBank/DDBJ whole genome shotgun (WGS) entry which is preliminary data.</text>
</comment>
<reference evidence="1 2" key="1">
    <citation type="submission" date="2016-09" db="EMBL/GenBank/DDBJ databases">
        <authorList>
            <person name="Capua I."/>
            <person name="De Benedictis P."/>
            <person name="Joannis T."/>
            <person name="Lombin L.H."/>
            <person name="Cattoli G."/>
        </authorList>
    </citation>
    <scope>NUCLEOTIDE SEQUENCE [LARGE SCALE GENOMIC DNA]</scope>
    <source>
        <strain evidence="1 2">NRS-1</strain>
    </source>
</reference>
<evidence type="ECO:0000313" key="2">
    <source>
        <dbReference type="Proteomes" id="UP000095601"/>
    </source>
</evidence>